<protein>
    <submittedName>
        <fullName evidence="3">Short chain dehydrogenase</fullName>
    </submittedName>
</protein>
<evidence type="ECO:0000313" key="3">
    <source>
        <dbReference type="EMBL" id="UTD16643.1"/>
    </source>
</evidence>
<evidence type="ECO:0000256" key="1">
    <source>
        <dbReference type="ARBA" id="ARBA00006484"/>
    </source>
</evidence>
<dbReference type="PANTHER" id="PTHR43477">
    <property type="entry name" value="DIHYDROANTICAPSIN 7-DEHYDROGENASE"/>
    <property type="match status" value="1"/>
</dbReference>
<accession>A0AAE9MS56</accession>
<dbReference type="Pfam" id="PF13561">
    <property type="entry name" value="adh_short_C2"/>
    <property type="match status" value="1"/>
</dbReference>
<dbReference type="RefSeq" id="WP_159492494.1">
    <property type="nucleotide sequence ID" value="NZ_CANLMG010000008.1"/>
</dbReference>
<dbReference type="SUPFAM" id="SSF51735">
    <property type="entry name" value="NAD(P)-binding Rossmann-fold domains"/>
    <property type="match status" value="1"/>
</dbReference>
<proteinExistence type="inferred from homology"/>
<organism evidence="3 4">
    <name type="scientific">Tenacibaculum mesophilum</name>
    <dbReference type="NCBI Taxonomy" id="104268"/>
    <lineage>
        <taxon>Bacteria</taxon>
        <taxon>Pseudomonadati</taxon>
        <taxon>Bacteroidota</taxon>
        <taxon>Flavobacteriia</taxon>
        <taxon>Flavobacteriales</taxon>
        <taxon>Flavobacteriaceae</taxon>
        <taxon>Tenacibaculum</taxon>
    </lineage>
</organism>
<dbReference type="Proteomes" id="UP001056837">
    <property type="component" value="Chromosome"/>
</dbReference>
<dbReference type="AlphaFoldDB" id="A0AAE9MS56"/>
<dbReference type="InterPro" id="IPR051122">
    <property type="entry name" value="SDR_DHRS6-like"/>
</dbReference>
<name>A0AAE9MS56_9FLAO</name>
<gene>
    <name evidence="3" type="ORF">HER15_14630</name>
</gene>
<dbReference type="NCBIfam" id="NF005754">
    <property type="entry name" value="PRK07578.1"/>
    <property type="match status" value="1"/>
</dbReference>
<sequence length="198" mass="21350">MKKVIIVGATGIIGSKVQDILCKDYEIITINRTSGNYKLDMANAEAVDTTLKSIGGFDALIATSGYGKWGNIEEHSIQDFHDGLQSKLMGQINLVMLGRKYANPGATFVLSSGILAQQPMVGGLSLSVINAGVEAFVKAATVESKEFKINAVSPSFAKETMEQMGMDSTYGVPAIEFAKLYKQAIEDDKTGMIYHINQ</sequence>
<dbReference type="CDD" id="cd11731">
    <property type="entry name" value="Lin1944_like_SDR_c"/>
    <property type="match status" value="1"/>
</dbReference>
<reference evidence="3" key="1">
    <citation type="submission" date="2020-04" db="EMBL/GenBank/DDBJ databases">
        <title>Tenacibaculum mesophilum bac2.</title>
        <authorList>
            <person name="Li M."/>
        </authorList>
    </citation>
    <scope>NUCLEOTIDE SEQUENCE</scope>
    <source>
        <strain evidence="3">Bac2</strain>
    </source>
</reference>
<evidence type="ECO:0000313" key="4">
    <source>
        <dbReference type="Proteomes" id="UP001056837"/>
    </source>
</evidence>
<comment type="similarity">
    <text evidence="1">Belongs to the short-chain dehydrogenases/reductases (SDR) family.</text>
</comment>
<keyword evidence="2" id="KW-0560">Oxidoreductase</keyword>
<dbReference type="InterPro" id="IPR002347">
    <property type="entry name" value="SDR_fam"/>
</dbReference>
<dbReference type="Gene3D" id="3.40.50.720">
    <property type="entry name" value="NAD(P)-binding Rossmann-like Domain"/>
    <property type="match status" value="1"/>
</dbReference>
<dbReference type="GO" id="GO:0016491">
    <property type="term" value="F:oxidoreductase activity"/>
    <property type="evidence" value="ECO:0007669"/>
    <property type="project" value="UniProtKB-KW"/>
</dbReference>
<dbReference type="PANTHER" id="PTHR43477:SF1">
    <property type="entry name" value="DIHYDROANTICAPSIN 7-DEHYDROGENASE"/>
    <property type="match status" value="1"/>
</dbReference>
<dbReference type="InterPro" id="IPR036291">
    <property type="entry name" value="NAD(P)-bd_dom_sf"/>
</dbReference>
<evidence type="ECO:0000256" key="2">
    <source>
        <dbReference type="ARBA" id="ARBA00023002"/>
    </source>
</evidence>
<dbReference type="EMBL" id="CP050861">
    <property type="protein sequence ID" value="UTD16643.1"/>
    <property type="molecule type" value="Genomic_DNA"/>
</dbReference>